<comment type="caution">
    <text evidence="2">The sequence shown here is derived from an EMBL/GenBank/DDBJ whole genome shotgun (WGS) entry which is preliminary data.</text>
</comment>
<evidence type="ECO:0000313" key="2">
    <source>
        <dbReference type="EMBL" id="PVD37180.1"/>
    </source>
</evidence>
<dbReference type="PANTHER" id="PTHR16199">
    <property type="entry name" value="CONDENSIN-2 COMPLEX SUBUNIT G2"/>
    <property type="match status" value="1"/>
</dbReference>
<dbReference type="InterPro" id="IPR016024">
    <property type="entry name" value="ARM-type_fold"/>
</dbReference>
<dbReference type="Pfam" id="PF12422">
    <property type="entry name" value="Condensin2nSMC"/>
    <property type="match status" value="1"/>
</dbReference>
<dbReference type="PANTHER" id="PTHR16199:SF4">
    <property type="entry name" value="CONDENSIN-2 COMPLEX SUBUNIT G2"/>
    <property type="match status" value="1"/>
</dbReference>
<accession>A0A2T7PUV9</accession>
<sequence>MWEGLRRMSTGVLLDAEMEENDKNKEKEKILLISSVAQLAIATIHVQEVIIPQSLIDTATIFHDILPLLPDEADSIKNRLAQLFETWWRLELEGRERVVPNTLLYLLERSLQAKCTAADVKVVWRLHSVLPMINFDDDSSGPLKNLLGRCCSSYQYLKTDEGRRFLSFAFTVHEGLVECLHKAIKNQMPFAPKSWLPLYGEVYYRAWQRSTDTVQQIIERDCIQDLMNHAVHASRNGCQAMFPILFKVLSYLHRQKKQRGVDAMLLRLYEPILWRSLSVPNTDVRTNSASLLLDAFPLQNPDSTAEEVDLMLQKQFDLMQRLLADPCPVVRAVTGEGVCLLMSEYLDMLPVEVVQTLLRRLLQELVWDASSPSVRLAVVKGITAMLENPLCHFLLKPLLPRLSYCLHDNAEVVRLAMMKLLLKVKSIRAIKYWNICPIEHLLARLEVDSQPIVRRIVELLFPSFMPLDQSPQEQILRCITLIESNPGAARVFWLNVPSHMTLTDTVKFMALVCRYVLESVRQMGHDSDDGTDTSPSGSKRKSSRDVGQQEEQAAEKNEDEDQNLSAEVLQGLLEVIYLMWTAVAKQLDARENMNIKQSLMKKLSVMIPDVLKITQEPRVVSLVIELAGHLPPKAVPSISVTCLSKLRNLTNDSGAGECTELLEAMCRWERASEILQMISDWLKDFLMPTEAPQAVPSKKGGAAKKRVQILAPEENGHPDLAINYLSTMLRSSVCKQMLMEHHLQDCDKLNRLLSHVLVVIKKQLQCENCPESADVDNRILVEQILSLHLRMSVLLHRPEEHCADCVIHMKSILEWGKESLLPCIGALPACKSGDGYLEGENQLISTAENWEWRSKLASNCIVTILDICCNMLMVGFGDKEFAMQLSSFCKDILYTEFDFGMLEILLSTAEELRLVDGVLSVLYQMVLFEDLLASGDVSNSMTHIMTALNMCLRRPSNREPRVSMLDIKSKLCGIVSCLLNTQHSSPDICEGECDQTAKSLTSTLLGAMLEDLHHTSIKDGLPENIQDSPEPLPPLSACILKALSSTAASCRLLVQSLEDRMRSDTMTHPHIVHAAVHLLVTLHASRVFLRHVKLSECIAAATAMVQRIRESEADHHMDPDLHRELLIQIETKFQLMKSKQPENSTS</sequence>
<dbReference type="Proteomes" id="UP000245119">
    <property type="component" value="Linkage Group LG2"/>
</dbReference>
<dbReference type="GO" id="GO:0000796">
    <property type="term" value="C:condensin complex"/>
    <property type="evidence" value="ECO:0007669"/>
    <property type="project" value="TreeGrafter"/>
</dbReference>
<evidence type="ECO:0000313" key="3">
    <source>
        <dbReference type="Proteomes" id="UP000245119"/>
    </source>
</evidence>
<evidence type="ECO:0000256" key="1">
    <source>
        <dbReference type="SAM" id="MobiDB-lite"/>
    </source>
</evidence>
<name>A0A2T7PUV9_POMCA</name>
<dbReference type="InterPro" id="IPR024741">
    <property type="entry name" value="Condensin2_G2"/>
</dbReference>
<gene>
    <name evidence="2" type="ORF">C0Q70_04175</name>
</gene>
<dbReference type="OrthoDB" id="10062843at2759"/>
<organism evidence="2 3">
    <name type="scientific">Pomacea canaliculata</name>
    <name type="common">Golden apple snail</name>
    <dbReference type="NCBI Taxonomy" id="400727"/>
    <lineage>
        <taxon>Eukaryota</taxon>
        <taxon>Metazoa</taxon>
        <taxon>Spiralia</taxon>
        <taxon>Lophotrochozoa</taxon>
        <taxon>Mollusca</taxon>
        <taxon>Gastropoda</taxon>
        <taxon>Caenogastropoda</taxon>
        <taxon>Architaenioglossa</taxon>
        <taxon>Ampullarioidea</taxon>
        <taxon>Ampullariidae</taxon>
        <taxon>Pomacea</taxon>
    </lineage>
</organism>
<dbReference type="GO" id="GO:0000070">
    <property type="term" value="P:mitotic sister chromatid segregation"/>
    <property type="evidence" value="ECO:0007669"/>
    <property type="project" value="TreeGrafter"/>
</dbReference>
<feature type="region of interest" description="Disordered" evidence="1">
    <location>
        <begin position="524"/>
        <end position="562"/>
    </location>
</feature>
<dbReference type="Gene3D" id="1.25.10.10">
    <property type="entry name" value="Leucine-rich Repeat Variant"/>
    <property type="match status" value="1"/>
</dbReference>
<dbReference type="SUPFAM" id="SSF48371">
    <property type="entry name" value="ARM repeat"/>
    <property type="match status" value="1"/>
</dbReference>
<dbReference type="AlphaFoldDB" id="A0A2T7PUV9"/>
<proteinExistence type="predicted"/>
<keyword evidence="3" id="KW-1185">Reference proteome</keyword>
<dbReference type="InterPro" id="IPR011989">
    <property type="entry name" value="ARM-like"/>
</dbReference>
<evidence type="ECO:0008006" key="4">
    <source>
        <dbReference type="Google" id="ProtNLM"/>
    </source>
</evidence>
<reference evidence="2 3" key="1">
    <citation type="submission" date="2018-04" db="EMBL/GenBank/DDBJ databases">
        <title>The genome of golden apple snail Pomacea canaliculata provides insight into stress tolerance and invasive adaptation.</title>
        <authorList>
            <person name="Liu C."/>
            <person name="Liu B."/>
            <person name="Ren Y."/>
            <person name="Zhang Y."/>
            <person name="Wang H."/>
            <person name="Li S."/>
            <person name="Jiang F."/>
            <person name="Yin L."/>
            <person name="Zhang G."/>
            <person name="Qian W."/>
            <person name="Fan W."/>
        </authorList>
    </citation>
    <scope>NUCLEOTIDE SEQUENCE [LARGE SCALE GENOMIC DNA]</scope>
    <source>
        <strain evidence="2">SZHN2017</strain>
        <tissue evidence="2">Muscle</tissue>
    </source>
</reference>
<dbReference type="GO" id="GO:0005634">
    <property type="term" value="C:nucleus"/>
    <property type="evidence" value="ECO:0007669"/>
    <property type="project" value="InterPro"/>
</dbReference>
<dbReference type="STRING" id="400727.A0A2T7PUV9"/>
<protein>
    <recommendedName>
        <fullName evidence="4">Condensin-2 complex subunit G2</fullName>
    </recommendedName>
</protein>
<dbReference type="EMBL" id="PZQS01000002">
    <property type="protein sequence ID" value="PVD37180.1"/>
    <property type="molecule type" value="Genomic_DNA"/>
</dbReference>